<keyword evidence="5" id="KW-1185">Reference proteome</keyword>
<dbReference type="PANTHER" id="PTHR43800">
    <property type="entry name" value="PEPTIDYL-LYSINE N-ACETYLTRANSFERASE YJAB"/>
    <property type="match status" value="1"/>
</dbReference>
<protein>
    <submittedName>
        <fullName evidence="4">GNAT family N-acetyltransferase</fullName>
    </submittedName>
</protein>
<evidence type="ECO:0000313" key="4">
    <source>
        <dbReference type="EMBL" id="MBM6661334.1"/>
    </source>
</evidence>
<dbReference type="Gene3D" id="3.40.630.30">
    <property type="match status" value="1"/>
</dbReference>
<dbReference type="Proteomes" id="UP000764045">
    <property type="component" value="Unassembled WGS sequence"/>
</dbReference>
<dbReference type="GO" id="GO:0016747">
    <property type="term" value="F:acyltransferase activity, transferring groups other than amino-acyl groups"/>
    <property type="evidence" value="ECO:0007669"/>
    <property type="project" value="InterPro"/>
</dbReference>
<keyword evidence="1" id="KW-0808">Transferase</keyword>
<dbReference type="Pfam" id="PF13673">
    <property type="entry name" value="Acetyltransf_10"/>
    <property type="match status" value="1"/>
</dbReference>
<feature type="domain" description="N-acetyltransferase" evidence="3">
    <location>
        <begin position="10"/>
        <end position="149"/>
    </location>
</feature>
<evidence type="ECO:0000259" key="3">
    <source>
        <dbReference type="PROSITE" id="PS51186"/>
    </source>
</evidence>
<reference evidence="4 5" key="1">
    <citation type="journal article" date="2021" name="Sci. Rep.">
        <title>The distribution of antibiotic resistance genes in chicken gut microbiota commensals.</title>
        <authorList>
            <person name="Juricova H."/>
            <person name="Matiasovicova J."/>
            <person name="Kubasova T."/>
            <person name="Cejkova D."/>
            <person name="Rychlik I."/>
        </authorList>
    </citation>
    <scope>NUCLEOTIDE SEQUENCE [LARGE SCALE GENOMIC DNA]</scope>
    <source>
        <strain evidence="4 5">An819</strain>
    </source>
</reference>
<dbReference type="InterPro" id="IPR016181">
    <property type="entry name" value="Acyl_CoA_acyltransferase"/>
</dbReference>
<evidence type="ECO:0000313" key="5">
    <source>
        <dbReference type="Proteomes" id="UP000764045"/>
    </source>
</evidence>
<accession>A0A938WND1</accession>
<evidence type="ECO:0000256" key="2">
    <source>
        <dbReference type="ARBA" id="ARBA00023315"/>
    </source>
</evidence>
<dbReference type="EMBL" id="JACJJL010000008">
    <property type="protein sequence ID" value="MBM6661334.1"/>
    <property type="molecule type" value="Genomic_DNA"/>
</dbReference>
<name>A0A938WND1_9BACT</name>
<dbReference type="InterPro" id="IPR000182">
    <property type="entry name" value="GNAT_dom"/>
</dbReference>
<dbReference type="PROSITE" id="PS51186">
    <property type="entry name" value="GNAT"/>
    <property type="match status" value="1"/>
</dbReference>
<comment type="caution">
    <text evidence="4">The sequence shown here is derived from an EMBL/GenBank/DDBJ whole genome shotgun (WGS) entry which is preliminary data.</text>
</comment>
<evidence type="ECO:0000256" key="1">
    <source>
        <dbReference type="ARBA" id="ARBA00022679"/>
    </source>
</evidence>
<dbReference type="PANTHER" id="PTHR43800:SF1">
    <property type="entry name" value="PEPTIDYL-LYSINE N-ACETYLTRANSFERASE YJAB"/>
    <property type="match status" value="1"/>
</dbReference>
<sequence>MHTKETDKSERTDELTGKLLDIWEASLRTTHHFLAEPDIERIRPQAETALRTIETLVVAYCGTTPTGFIGIQNRKIEALFVAPPHIGKGLGKQLISTATDRYGAIYIDVNEQNRTAEAIYRHLGFETFGRDETDGEGNPFPILHMKLCGNLHK</sequence>
<dbReference type="SUPFAM" id="SSF55729">
    <property type="entry name" value="Acyl-CoA N-acyltransferases (Nat)"/>
    <property type="match status" value="1"/>
</dbReference>
<organism evidence="4 5">
    <name type="scientific">Marseilla massiliensis</name>
    <dbReference type="NCBI Taxonomy" id="1841864"/>
    <lineage>
        <taxon>Bacteria</taxon>
        <taxon>Pseudomonadati</taxon>
        <taxon>Bacteroidota</taxon>
        <taxon>Bacteroidia</taxon>
        <taxon>Bacteroidales</taxon>
        <taxon>Prevotellaceae</taxon>
        <taxon>Marseilla</taxon>
    </lineage>
</organism>
<dbReference type="AlphaFoldDB" id="A0A938WND1"/>
<keyword evidence="2" id="KW-0012">Acyltransferase</keyword>
<gene>
    <name evidence="4" type="ORF">H6B30_06135</name>
</gene>
<dbReference type="CDD" id="cd04301">
    <property type="entry name" value="NAT_SF"/>
    <property type="match status" value="1"/>
</dbReference>
<proteinExistence type="predicted"/>